<gene>
    <name evidence="2" type="ORF">E6K80_02645</name>
</gene>
<protein>
    <submittedName>
        <fullName evidence="2">Uncharacterized protein</fullName>
    </submittedName>
</protein>
<dbReference type="Proteomes" id="UP000319836">
    <property type="component" value="Unassembled WGS sequence"/>
</dbReference>
<comment type="caution">
    <text evidence="2">The sequence shown here is derived from an EMBL/GenBank/DDBJ whole genome shotgun (WGS) entry which is preliminary data.</text>
</comment>
<keyword evidence="1" id="KW-0812">Transmembrane</keyword>
<evidence type="ECO:0000256" key="1">
    <source>
        <dbReference type="SAM" id="Phobius"/>
    </source>
</evidence>
<keyword evidence="1" id="KW-1133">Transmembrane helix</keyword>
<evidence type="ECO:0000313" key="2">
    <source>
        <dbReference type="EMBL" id="TMQ72500.1"/>
    </source>
</evidence>
<reference evidence="2 3" key="1">
    <citation type="journal article" date="2019" name="Nat. Microbiol.">
        <title>Mediterranean grassland soil C-N compound turnover is dependent on rainfall and depth, and is mediated by genomically divergent microorganisms.</title>
        <authorList>
            <person name="Diamond S."/>
            <person name="Andeer P.F."/>
            <person name="Li Z."/>
            <person name="Crits-Christoph A."/>
            <person name="Burstein D."/>
            <person name="Anantharaman K."/>
            <person name="Lane K.R."/>
            <person name="Thomas B.C."/>
            <person name="Pan C."/>
            <person name="Northen T.R."/>
            <person name="Banfield J.F."/>
        </authorList>
    </citation>
    <scope>NUCLEOTIDE SEQUENCE [LARGE SCALE GENOMIC DNA]</scope>
    <source>
        <strain evidence="2">WS_10</strain>
    </source>
</reference>
<feature type="transmembrane region" description="Helical" evidence="1">
    <location>
        <begin position="21"/>
        <end position="42"/>
    </location>
</feature>
<sequence>MIRARREPAPGLEPAPLTHPATLLTVLAAAISILVSVSFAIFDPDLFQHLVVGKAIWLLHAVPSATSGRGRATACARCCPRGSSARCCGRSGPSAA</sequence>
<dbReference type="AlphaFoldDB" id="A0A538U9I2"/>
<keyword evidence="1" id="KW-0472">Membrane</keyword>
<accession>A0A538U9I2</accession>
<evidence type="ECO:0000313" key="3">
    <source>
        <dbReference type="Proteomes" id="UP000319836"/>
    </source>
</evidence>
<proteinExistence type="predicted"/>
<organism evidence="2 3">
    <name type="scientific">Eiseniibacteriota bacterium</name>
    <dbReference type="NCBI Taxonomy" id="2212470"/>
    <lineage>
        <taxon>Bacteria</taxon>
        <taxon>Candidatus Eiseniibacteriota</taxon>
    </lineage>
</organism>
<name>A0A538U9I2_UNCEI</name>
<dbReference type="EMBL" id="VBPA01000056">
    <property type="protein sequence ID" value="TMQ72500.1"/>
    <property type="molecule type" value="Genomic_DNA"/>
</dbReference>